<keyword evidence="4" id="KW-0805">Transcription regulation</keyword>
<dbReference type="InterPro" id="IPR035979">
    <property type="entry name" value="RBD_domain_sf"/>
</dbReference>
<dbReference type="InterPro" id="IPR012677">
    <property type="entry name" value="Nucleotide-bd_a/b_plait_sf"/>
</dbReference>
<evidence type="ECO:0000256" key="8">
    <source>
        <dbReference type="PROSITE-ProRule" id="PRU00176"/>
    </source>
</evidence>
<dbReference type="CDD" id="cd12357">
    <property type="entry name" value="RRM_PPARGC1A_like"/>
    <property type="match status" value="1"/>
</dbReference>
<sequence length="519" mass="59502">MEEAVCINDYGQGCASDGNGDSQMNHLNNMDLNLLDKFDSSFLELDEEDLSEIHRMVDEWELNFGALESSDGEELVRLIQIDDPSQLGWSYHPDIVESNHNSNNADWSSNAGELHDRLPSYYTALASSRSAPWMPPASQLVFNKLPAYITDMAPLDAAATSDTACGSVGQPGKKKLNLAEYRTRREKQLQQIQEEEEQQQQQQQLQIKQEEQDQQVKQQEAKEQKDEIIKVKVEKVDKKPCQSKQSKTKESALVKDEPEEGEVEEEEVKEKQKKKQEVTTSVKSRRIRSSRSPTRSYSSQSSSSRRCRSSSASSYSSRSRSRSPSHRRGRRRRRSSSNSSSSSSSWHRKMRHNSSRRRTGRRRRTPTPPPRLSSRGGYGDRSHQRRHQQQSERQRQIEERRVIYVGKLADGTTRSDLRQRFEPFGPVVDISLHFRERGDNYGFVTFAYKVDAYEAVEHGNDDPHLPKYDLSFGGRRAFCKETYADLDAVDDDGRSKANDVDFETLLRAVQVQLTRRPCS</sequence>
<evidence type="ECO:0000256" key="6">
    <source>
        <dbReference type="ARBA" id="ARBA00023163"/>
    </source>
</evidence>
<feature type="domain" description="RRM" evidence="11">
    <location>
        <begin position="401"/>
        <end position="484"/>
    </location>
</feature>
<evidence type="ECO:0000256" key="9">
    <source>
        <dbReference type="SAM" id="Coils"/>
    </source>
</evidence>
<feature type="coiled-coil region" evidence="9">
    <location>
        <begin position="178"/>
        <end position="227"/>
    </location>
</feature>
<dbReference type="SMART" id="SM00360">
    <property type="entry name" value="RRM"/>
    <property type="match status" value="1"/>
</dbReference>
<evidence type="ECO:0000256" key="1">
    <source>
        <dbReference type="ARBA" id="ARBA00004123"/>
    </source>
</evidence>
<keyword evidence="6" id="KW-0804">Transcription</keyword>
<keyword evidence="13" id="KW-1185">Reference proteome</keyword>
<dbReference type="InterPro" id="IPR034605">
    <property type="entry name" value="PGC-1"/>
</dbReference>
<evidence type="ECO:0000256" key="10">
    <source>
        <dbReference type="SAM" id="MobiDB-lite"/>
    </source>
</evidence>
<evidence type="ECO:0000256" key="2">
    <source>
        <dbReference type="ARBA" id="ARBA00022553"/>
    </source>
</evidence>
<keyword evidence="2" id="KW-0597">Phosphoprotein</keyword>
<evidence type="ECO:0000256" key="5">
    <source>
        <dbReference type="ARBA" id="ARBA00023159"/>
    </source>
</evidence>
<feature type="compositionally biased region" description="Basic residues" evidence="10">
    <location>
        <begin position="319"/>
        <end position="335"/>
    </location>
</feature>
<dbReference type="GO" id="GO:0003712">
    <property type="term" value="F:transcription coregulator activity"/>
    <property type="evidence" value="ECO:0007669"/>
    <property type="project" value="InterPro"/>
</dbReference>
<dbReference type="PANTHER" id="PTHR15528">
    <property type="entry name" value="PEROXISOME PROLIFERATOR ACTIVATED RECEPTOR GAMMA COACTIVATOR 1 PGC-1 -RELATED"/>
    <property type="match status" value="1"/>
</dbReference>
<keyword evidence="7" id="KW-0539">Nucleus</keyword>
<feature type="compositionally biased region" description="Acidic residues" evidence="10">
    <location>
        <begin position="257"/>
        <end position="267"/>
    </location>
</feature>
<name>A0A8J2W677_9CRUS</name>
<dbReference type="InterPro" id="IPR000504">
    <property type="entry name" value="RRM_dom"/>
</dbReference>
<keyword evidence="5" id="KW-0010">Activator</keyword>
<feature type="compositionally biased region" description="Low complexity" evidence="10">
    <location>
        <begin position="290"/>
        <end position="318"/>
    </location>
</feature>
<dbReference type="OrthoDB" id="10047851at2759"/>
<accession>A0A8J2W677</accession>
<dbReference type="PANTHER" id="PTHR15528:SF11">
    <property type="entry name" value="FI18188P1"/>
    <property type="match status" value="1"/>
</dbReference>
<dbReference type="GO" id="GO:0005634">
    <property type="term" value="C:nucleus"/>
    <property type="evidence" value="ECO:0007669"/>
    <property type="project" value="UniProtKB-SubCell"/>
</dbReference>
<feature type="compositionally biased region" description="Basic and acidic residues" evidence="10">
    <location>
        <begin position="247"/>
        <end position="256"/>
    </location>
</feature>
<evidence type="ECO:0000256" key="4">
    <source>
        <dbReference type="ARBA" id="ARBA00023015"/>
    </source>
</evidence>
<organism evidence="12 13">
    <name type="scientific">Daphnia galeata</name>
    <dbReference type="NCBI Taxonomy" id="27404"/>
    <lineage>
        <taxon>Eukaryota</taxon>
        <taxon>Metazoa</taxon>
        <taxon>Ecdysozoa</taxon>
        <taxon>Arthropoda</taxon>
        <taxon>Crustacea</taxon>
        <taxon>Branchiopoda</taxon>
        <taxon>Diplostraca</taxon>
        <taxon>Cladocera</taxon>
        <taxon>Anomopoda</taxon>
        <taxon>Daphniidae</taxon>
        <taxon>Daphnia</taxon>
    </lineage>
</organism>
<evidence type="ECO:0000313" key="13">
    <source>
        <dbReference type="Proteomes" id="UP000789390"/>
    </source>
</evidence>
<feature type="compositionally biased region" description="Basic residues" evidence="10">
    <location>
        <begin position="346"/>
        <end position="365"/>
    </location>
</feature>
<dbReference type="Gene3D" id="3.30.70.330">
    <property type="match status" value="1"/>
</dbReference>
<gene>
    <name evidence="12" type="ORF">DGAL_LOCUS10031</name>
</gene>
<evidence type="ECO:0000313" key="12">
    <source>
        <dbReference type="EMBL" id="CAH0106868.1"/>
    </source>
</evidence>
<evidence type="ECO:0000259" key="11">
    <source>
        <dbReference type="PROSITE" id="PS50102"/>
    </source>
</evidence>
<evidence type="ECO:0000256" key="3">
    <source>
        <dbReference type="ARBA" id="ARBA00022884"/>
    </source>
</evidence>
<dbReference type="EMBL" id="CAKKLH010000235">
    <property type="protein sequence ID" value="CAH0106868.1"/>
    <property type="molecule type" value="Genomic_DNA"/>
</dbReference>
<dbReference type="AlphaFoldDB" id="A0A8J2W677"/>
<reference evidence="12" key="1">
    <citation type="submission" date="2021-11" db="EMBL/GenBank/DDBJ databases">
        <authorList>
            <person name="Schell T."/>
        </authorList>
    </citation>
    <scope>NUCLEOTIDE SEQUENCE</scope>
    <source>
        <strain evidence="12">M5</strain>
    </source>
</reference>
<comment type="subcellular location">
    <subcellularLocation>
        <location evidence="1">Nucleus</location>
    </subcellularLocation>
</comment>
<dbReference type="SUPFAM" id="SSF54928">
    <property type="entry name" value="RNA-binding domain, RBD"/>
    <property type="match status" value="1"/>
</dbReference>
<comment type="caution">
    <text evidence="12">The sequence shown here is derived from an EMBL/GenBank/DDBJ whole genome shotgun (WGS) entry which is preliminary data.</text>
</comment>
<feature type="region of interest" description="Disordered" evidence="10">
    <location>
        <begin position="236"/>
        <end position="398"/>
    </location>
</feature>
<dbReference type="Pfam" id="PF00076">
    <property type="entry name" value="RRM_1"/>
    <property type="match status" value="1"/>
</dbReference>
<keyword evidence="9" id="KW-0175">Coiled coil</keyword>
<feature type="compositionally biased region" description="Basic and acidic residues" evidence="10">
    <location>
        <begin position="389"/>
        <end position="398"/>
    </location>
</feature>
<protein>
    <recommendedName>
        <fullName evidence="11">RRM domain-containing protein</fullName>
    </recommendedName>
</protein>
<dbReference type="GO" id="GO:0045944">
    <property type="term" value="P:positive regulation of transcription by RNA polymerase II"/>
    <property type="evidence" value="ECO:0007669"/>
    <property type="project" value="TreeGrafter"/>
</dbReference>
<proteinExistence type="predicted"/>
<keyword evidence="3 8" id="KW-0694">RNA-binding</keyword>
<feature type="compositionally biased region" description="Low complexity" evidence="10">
    <location>
        <begin position="336"/>
        <end position="345"/>
    </location>
</feature>
<dbReference type="GO" id="GO:0003723">
    <property type="term" value="F:RNA binding"/>
    <property type="evidence" value="ECO:0007669"/>
    <property type="project" value="UniProtKB-UniRule"/>
</dbReference>
<evidence type="ECO:0000256" key="7">
    <source>
        <dbReference type="ARBA" id="ARBA00023242"/>
    </source>
</evidence>
<dbReference type="Proteomes" id="UP000789390">
    <property type="component" value="Unassembled WGS sequence"/>
</dbReference>
<dbReference type="PROSITE" id="PS50102">
    <property type="entry name" value="RRM"/>
    <property type="match status" value="1"/>
</dbReference>